<proteinExistence type="predicted"/>
<sequence length="38" mass="4643">MIDEVSDVGMDLNEIKYFPFGWRKELKKKKHERGYKLN</sequence>
<dbReference type="EMBL" id="AABL01000766">
    <property type="protein sequence ID" value="EAA22244.1"/>
    <property type="molecule type" value="Genomic_DNA"/>
</dbReference>
<gene>
    <name evidence="1" type="ORF">PY02759</name>
</gene>
<reference evidence="1 2" key="1">
    <citation type="journal article" date="2002" name="Nature">
        <title>Genome sequence and comparative analysis of the model rodent malaria parasite Plasmodium yoelii yoelii.</title>
        <authorList>
            <person name="Carlton J.M."/>
            <person name="Angiuoli S.V."/>
            <person name="Suh B.B."/>
            <person name="Kooij T.W."/>
            <person name="Pertea M."/>
            <person name="Silva J.C."/>
            <person name="Ermolaeva M.D."/>
            <person name="Allen J.E."/>
            <person name="Selengut J.D."/>
            <person name="Koo H.L."/>
            <person name="Peterson J.D."/>
            <person name="Pop M."/>
            <person name="Kosack D.S."/>
            <person name="Shumway M.F."/>
            <person name="Bidwell S.L."/>
            <person name="Shallom S.J."/>
            <person name="van Aken S.E."/>
            <person name="Riedmuller S.B."/>
            <person name="Feldblyum T.V."/>
            <person name="Cho J.K."/>
            <person name="Quackenbush J."/>
            <person name="Sedegah M."/>
            <person name="Shoaibi A."/>
            <person name="Cummings L.M."/>
            <person name="Florens L."/>
            <person name="Yates J.R."/>
            <person name="Raine J.D."/>
            <person name="Sinden R.E."/>
            <person name="Harris M.A."/>
            <person name="Cunningham D.A."/>
            <person name="Preiser P.R."/>
            <person name="Bergman L.W."/>
            <person name="Vaidya A.B."/>
            <person name="van Lin L.H."/>
            <person name="Janse C.J."/>
            <person name="Waters A.P."/>
            <person name="Smith H.O."/>
            <person name="White O.R."/>
            <person name="Salzberg S.L."/>
            <person name="Venter J.C."/>
            <person name="Fraser C.M."/>
            <person name="Hoffman S.L."/>
            <person name="Gardner M.J."/>
            <person name="Carucci D.J."/>
        </authorList>
    </citation>
    <scope>NUCLEOTIDE SEQUENCE [LARGE SCALE GENOMIC DNA]</scope>
    <source>
        <strain evidence="1 2">17XNL</strain>
    </source>
</reference>
<comment type="caution">
    <text evidence="1">The sequence shown here is derived from an EMBL/GenBank/DDBJ whole genome shotgun (WGS) entry which is preliminary data.</text>
</comment>
<dbReference type="AlphaFoldDB" id="Q7RKZ0"/>
<evidence type="ECO:0000313" key="1">
    <source>
        <dbReference type="EMBL" id="EAA22244.1"/>
    </source>
</evidence>
<keyword evidence="2" id="KW-1185">Reference proteome</keyword>
<evidence type="ECO:0000313" key="2">
    <source>
        <dbReference type="Proteomes" id="UP000008553"/>
    </source>
</evidence>
<dbReference type="Proteomes" id="UP000008553">
    <property type="component" value="Unassembled WGS sequence"/>
</dbReference>
<name>Q7RKZ0_PLAYO</name>
<dbReference type="PaxDb" id="73239-Q7RKZ0"/>
<accession>Q7RKZ0</accession>
<dbReference type="InParanoid" id="Q7RKZ0"/>
<protein>
    <submittedName>
        <fullName evidence="1">Uncharacterized protein</fullName>
    </submittedName>
</protein>
<organism evidence="1 2">
    <name type="scientific">Plasmodium yoelii yoelii</name>
    <dbReference type="NCBI Taxonomy" id="73239"/>
    <lineage>
        <taxon>Eukaryota</taxon>
        <taxon>Sar</taxon>
        <taxon>Alveolata</taxon>
        <taxon>Apicomplexa</taxon>
        <taxon>Aconoidasida</taxon>
        <taxon>Haemosporida</taxon>
        <taxon>Plasmodiidae</taxon>
        <taxon>Plasmodium</taxon>
        <taxon>Plasmodium (Vinckeia)</taxon>
    </lineage>
</organism>